<dbReference type="STRING" id="50990.A0A4Y7QJQ8"/>
<reference evidence="2 3" key="1">
    <citation type="submission" date="2018-06" db="EMBL/GenBank/DDBJ databases">
        <title>A transcriptomic atlas of mushroom development highlights an independent origin of complex multicellularity.</title>
        <authorList>
            <consortium name="DOE Joint Genome Institute"/>
            <person name="Krizsan K."/>
            <person name="Almasi E."/>
            <person name="Merenyi Z."/>
            <person name="Sahu N."/>
            <person name="Viragh M."/>
            <person name="Koszo T."/>
            <person name="Mondo S."/>
            <person name="Kiss B."/>
            <person name="Balint B."/>
            <person name="Kues U."/>
            <person name="Barry K."/>
            <person name="Hegedus J.C."/>
            <person name="Henrissat B."/>
            <person name="Johnson J."/>
            <person name="Lipzen A."/>
            <person name="Ohm R."/>
            <person name="Nagy I."/>
            <person name="Pangilinan J."/>
            <person name="Yan J."/>
            <person name="Xiong Y."/>
            <person name="Grigoriev I.V."/>
            <person name="Hibbett D.S."/>
            <person name="Nagy L.G."/>
        </authorList>
    </citation>
    <scope>NUCLEOTIDE SEQUENCE [LARGE SCALE GENOMIC DNA]</scope>
    <source>
        <strain evidence="2 3">SZMC22713</strain>
    </source>
</reference>
<evidence type="ECO:0008006" key="4">
    <source>
        <dbReference type="Google" id="ProtNLM"/>
    </source>
</evidence>
<dbReference type="VEuPathDB" id="FungiDB:BD410DRAFT_825240"/>
<dbReference type="AlphaFoldDB" id="A0A4Y7QJQ8"/>
<feature type="compositionally biased region" description="Polar residues" evidence="1">
    <location>
        <begin position="1"/>
        <end position="19"/>
    </location>
</feature>
<sequence length="463" mass="52685">MTLSKRGTSPKMATTTSVPRSLKADVERDDIDAQIRALLTRRNALSNFCCLPTEVLAHIFSHIQRSERRWISETRVISHIPDLNQFLSPVTKSPMIRLQNLVVANNWSGVRLPLELHDGSNLKGLALERCLITWESENVFSLQRLSIKSLPEPAKPTMSQLLVILSTCSQLEELNLTNAGPTLVFAANVAICSKFLSRLRFPADIQWKITVSIKRGQEHITFTPPASTNCKLLFVDLHSSSLDISYGQRSSIFEPTGRRAKLRVTWNEVLPTPFWVDIVESAFTLADRKTTTDLHFRSNHSLTEHPSPTTVDLWHRFFCFLPNLRTLRFQNSYYLRSSDVEVSIAKVLGASNDRSISNGGMVCPNLRHAELSHFNLSAERGDALEELKTFLEFRKTNQARLSTLTLRNCNGLSRDKIAPLKRLVGSVDWDGVVREDWSETDEDETDESVDDEYYDEFYDHPFY</sequence>
<evidence type="ECO:0000313" key="2">
    <source>
        <dbReference type="EMBL" id="TDL27645.1"/>
    </source>
</evidence>
<dbReference type="EMBL" id="ML170159">
    <property type="protein sequence ID" value="TDL27645.1"/>
    <property type="molecule type" value="Genomic_DNA"/>
</dbReference>
<protein>
    <recommendedName>
        <fullName evidence="4">F-box domain-containing protein</fullName>
    </recommendedName>
</protein>
<accession>A0A4Y7QJQ8</accession>
<dbReference type="InterPro" id="IPR032675">
    <property type="entry name" value="LRR_dom_sf"/>
</dbReference>
<proteinExistence type="predicted"/>
<evidence type="ECO:0000313" key="3">
    <source>
        <dbReference type="Proteomes" id="UP000294933"/>
    </source>
</evidence>
<evidence type="ECO:0000256" key="1">
    <source>
        <dbReference type="SAM" id="MobiDB-lite"/>
    </source>
</evidence>
<organism evidence="2 3">
    <name type="scientific">Rickenella mellea</name>
    <dbReference type="NCBI Taxonomy" id="50990"/>
    <lineage>
        <taxon>Eukaryota</taxon>
        <taxon>Fungi</taxon>
        <taxon>Dikarya</taxon>
        <taxon>Basidiomycota</taxon>
        <taxon>Agaricomycotina</taxon>
        <taxon>Agaricomycetes</taxon>
        <taxon>Hymenochaetales</taxon>
        <taxon>Rickenellaceae</taxon>
        <taxon>Rickenella</taxon>
    </lineage>
</organism>
<dbReference type="SUPFAM" id="SSF52047">
    <property type="entry name" value="RNI-like"/>
    <property type="match status" value="1"/>
</dbReference>
<keyword evidence="3" id="KW-1185">Reference proteome</keyword>
<dbReference type="Proteomes" id="UP000294933">
    <property type="component" value="Unassembled WGS sequence"/>
</dbReference>
<gene>
    <name evidence="2" type="ORF">BD410DRAFT_825240</name>
</gene>
<feature type="region of interest" description="Disordered" evidence="1">
    <location>
        <begin position="1"/>
        <end position="21"/>
    </location>
</feature>
<dbReference type="Gene3D" id="3.80.10.10">
    <property type="entry name" value="Ribonuclease Inhibitor"/>
    <property type="match status" value="1"/>
</dbReference>
<name>A0A4Y7QJQ8_9AGAM</name>